<name>A0A0A9BWG0_ARUDO</name>
<reference evidence="1" key="1">
    <citation type="submission" date="2014-09" db="EMBL/GenBank/DDBJ databases">
        <authorList>
            <person name="Magalhaes I.L.F."/>
            <person name="Oliveira U."/>
            <person name="Santos F.R."/>
            <person name="Vidigal T.H.D.A."/>
            <person name="Brescovit A.D."/>
            <person name="Santos A.J."/>
        </authorList>
    </citation>
    <scope>NUCLEOTIDE SEQUENCE</scope>
    <source>
        <tissue evidence="1">Shoot tissue taken approximately 20 cm above the soil surface</tissue>
    </source>
</reference>
<dbReference type="EMBL" id="GBRH01229486">
    <property type="protein sequence ID" value="JAD68409.1"/>
    <property type="molecule type" value="Transcribed_RNA"/>
</dbReference>
<protein>
    <submittedName>
        <fullName evidence="1">Uncharacterized protein</fullName>
    </submittedName>
</protein>
<proteinExistence type="predicted"/>
<evidence type="ECO:0000313" key="1">
    <source>
        <dbReference type="EMBL" id="JAD68409.1"/>
    </source>
</evidence>
<accession>A0A0A9BWG0</accession>
<dbReference type="AlphaFoldDB" id="A0A0A9BWG0"/>
<reference evidence="1" key="2">
    <citation type="journal article" date="2015" name="Data Brief">
        <title>Shoot transcriptome of the giant reed, Arundo donax.</title>
        <authorList>
            <person name="Barrero R.A."/>
            <person name="Guerrero F.D."/>
            <person name="Moolhuijzen P."/>
            <person name="Goolsby J.A."/>
            <person name="Tidwell J."/>
            <person name="Bellgard S.E."/>
            <person name="Bellgard M.I."/>
        </authorList>
    </citation>
    <scope>NUCLEOTIDE SEQUENCE</scope>
    <source>
        <tissue evidence="1">Shoot tissue taken approximately 20 cm above the soil surface</tissue>
    </source>
</reference>
<sequence length="38" mass="4451">MRPAHAATNLQQINSIWIVDLTHRLVSRMVSVNKLNWH</sequence>
<organism evidence="1">
    <name type="scientific">Arundo donax</name>
    <name type="common">Giant reed</name>
    <name type="synonym">Donax arundinaceus</name>
    <dbReference type="NCBI Taxonomy" id="35708"/>
    <lineage>
        <taxon>Eukaryota</taxon>
        <taxon>Viridiplantae</taxon>
        <taxon>Streptophyta</taxon>
        <taxon>Embryophyta</taxon>
        <taxon>Tracheophyta</taxon>
        <taxon>Spermatophyta</taxon>
        <taxon>Magnoliopsida</taxon>
        <taxon>Liliopsida</taxon>
        <taxon>Poales</taxon>
        <taxon>Poaceae</taxon>
        <taxon>PACMAD clade</taxon>
        <taxon>Arundinoideae</taxon>
        <taxon>Arundineae</taxon>
        <taxon>Arundo</taxon>
    </lineage>
</organism>